<evidence type="ECO:0000256" key="1">
    <source>
        <dbReference type="SAM" id="MobiDB-lite"/>
    </source>
</evidence>
<protein>
    <submittedName>
        <fullName evidence="4">RNA polymerase II-associated protein 1, putative</fullName>
    </submittedName>
</protein>
<organism evidence="4 5">
    <name type="scientific">Plasmodium relictum</name>
    <dbReference type="NCBI Taxonomy" id="85471"/>
    <lineage>
        <taxon>Eukaryota</taxon>
        <taxon>Sar</taxon>
        <taxon>Alveolata</taxon>
        <taxon>Apicomplexa</taxon>
        <taxon>Aconoidasida</taxon>
        <taxon>Haemosporida</taxon>
        <taxon>Plasmodiidae</taxon>
        <taxon>Plasmodium</taxon>
        <taxon>Plasmodium (Haemamoeba)</taxon>
    </lineage>
</organism>
<dbReference type="PANTHER" id="PTHR21483:SF18">
    <property type="entry name" value="RNA POLYMERASE II-ASSOCIATED PROTEIN 1"/>
    <property type="match status" value="1"/>
</dbReference>
<sequence length="1478" mass="177575">MVNSLNKLQDKLRKERTTDKLILKQCNFDIIEKYDDTSSDDNVISRKEKDNKITNKELINANNLNNNHNVSFPIALHRTKLNLQKNNVNEKLDLKKIYESNLIKNNINKRECDQMKIPNELNSYNIEKNNNKNEKRDIEKNKIKEKDHNNNLDKKYNILFQINKNEVAKLQWTNPVNDTEIREIKNINEVKLHEIRFDFLGKLRIQINENLFNKQKKKKIFDNFDGLYHHNDEPLNSGYTFPEILFLCQSSYNNQVSISLKILKNIFVNLHLKVITINKYFEHIINDLKGKYCYGFTYRRFFNFINNDLKIFKKLLIILNCYCNKNVEINCLHSLASYLFPNNILELVENVIYDQDDDTQKLKYLIDYEFFSYCDFFSDNLFLFEDYNIYFYSIKKEKNSQNNFFNFNKSKDKGKVNDKDIEKETEDEENSEETKDEENAEETEDEENDEETEDKEYEENIRNQKVEKKEQNENNYSNINKKKFINFKDENLDFSNFFNKYKENELLMKQEKDDKIIKKYNKFTNNAKETKGNEMKKKENHKNIFINYELITILEYINRANYDSLKIRNINFKMISLSDSKKYQYKKILNNISNILSNNFGVVEIENSCICVLIGLLFKKKQKINILKNKKLIEDLKKIYDSKITGNKLNNERLEKESKEKKHDYYDINFTYNLITLIRYILIYNYEKNILKKFDILSFLLFQRSLPFSKEKKNKEMYFFLATESIKIFRILVYCNLYIESVDYFHEIINEIHKQNFKNSLICKKFLCQVYLYISTYNTIYTNIELSGFLYMNKVIKTLEVQLCNNFDISDDDNNNESGIFNKKNNNTCCNIDRDNDNKEREKENLLNSVTKRKMEKTKKKYDFNYLCDLELINQCCIYFYSVFLCIKKNDNKQCINNDQINKIMRIVEKLAYEIVEEFNDFLVEYKSENNGNLIISIISQIKDCPLPFNYIIYKNIVDFHLFFVIYIQILNIIINIYFIYEKIEKIKIKSITNIFNKFYRDTLKYFKSNIFEVENILDSYNIFLPVSYLFYNLFKINNTKNMDLLFYSLSFCSSLSLSYFCLKNIFMKSDNTINSSKKECNNHNSNILNKSEQNIDIMNDQKIFEINDEYDSTKDYNSINDFNNNNIIYSEEYVKNDKFINEAELKYDNLGDHIYILLFLQKYLKGKFLVYHTKKNIFILLLKNIFKECKKRIDDIKKENEIIIGKVLKLFLNNYVIDFFSKNMKVSMFVKFFIQIFIVNNSKLIGDYLIEKKNVYVDLVNIAELYIFEKLNYSNTIENISSYEKKKNLEEIQKIVDEFIRNEVKEKKYPSGNILSNFEKNKRNINVYNRPKKLEISKNLALVIHEKIIESFKMANFYNPLFLSILFFFSSSFFPLECNNLLYNDIDLIKMLSKNIFIHFYDNINYVIFTKSEYYGKKQNNYLIDITHLFPSVLSLILDTTEIKLNDGLINYFKEVNLEYSYISLLYFIFYVKNKLI</sequence>
<dbReference type="PANTHER" id="PTHR21483">
    <property type="entry name" value="RNA POLYMERASE II-ASSOCIATED PROTEIN 1"/>
    <property type="match status" value="1"/>
</dbReference>
<dbReference type="VEuPathDB" id="PlasmoDB:PRELSG_0616600"/>
<evidence type="ECO:0000313" key="4">
    <source>
        <dbReference type="EMBL" id="CRG99191.1"/>
    </source>
</evidence>
<evidence type="ECO:0000313" key="5">
    <source>
        <dbReference type="Proteomes" id="UP000220158"/>
    </source>
</evidence>
<feature type="compositionally biased region" description="Basic and acidic residues" evidence="1">
    <location>
        <begin position="458"/>
        <end position="472"/>
    </location>
</feature>
<proteinExistence type="predicted"/>
<feature type="compositionally biased region" description="Acidic residues" evidence="1">
    <location>
        <begin position="423"/>
        <end position="457"/>
    </location>
</feature>
<dbReference type="GO" id="GO:0006366">
    <property type="term" value="P:transcription by RNA polymerase II"/>
    <property type="evidence" value="ECO:0007669"/>
    <property type="project" value="InterPro"/>
</dbReference>
<dbReference type="InterPro" id="IPR039913">
    <property type="entry name" value="RPAP1/Rba50"/>
</dbReference>
<evidence type="ECO:0000259" key="3">
    <source>
        <dbReference type="Pfam" id="PF08620"/>
    </source>
</evidence>
<evidence type="ECO:0000256" key="2">
    <source>
        <dbReference type="SAM" id="Phobius"/>
    </source>
</evidence>
<feature type="region of interest" description="Disordered" evidence="1">
    <location>
        <begin position="414"/>
        <end position="474"/>
    </location>
</feature>
<feature type="transmembrane region" description="Helical" evidence="2">
    <location>
        <begin position="960"/>
        <end position="981"/>
    </location>
</feature>
<name>A0A1J1H368_PLARL</name>
<gene>
    <name evidence="4" type="ORF">PRELSG_0616600</name>
</gene>
<dbReference type="OrthoDB" id="348201at2759"/>
<dbReference type="InterPro" id="IPR013929">
    <property type="entry name" value="RPAP1_C"/>
</dbReference>
<keyword evidence="2" id="KW-0472">Membrane</keyword>
<accession>A0A1J1H368</accession>
<dbReference type="Proteomes" id="UP000220158">
    <property type="component" value="Chromosome 6"/>
</dbReference>
<dbReference type="GeneID" id="39735292"/>
<dbReference type="RefSeq" id="XP_028532199.1">
    <property type="nucleotide sequence ID" value="XM_028675629.1"/>
</dbReference>
<feature type="transmembrane region" description="Helical" evidence="2">
    <location>
        <begin position="1046"/>
        <end position="1063"/>
    </location>
</feature>
<dbReference type="KEGG" id="prel:PRELSG_0616600"/>
<keyword evidence="2" id="KW-0812">Transmembrane</keyword>
<feature type="domain" description="RPAP1 C-terminal" evidence="3">
    <location>
        <begin position="194"/>
        <end position="270"/>
    </location>
</feature>
<dbReference type="Pfam" id="PF08620">
    <property type="entry name" value="RPAP1_C"/>
    <property type="match status" value="1"/>
</dbReference>
<keyword evidence="5" id="KW-1185">Reference proteome</keyword>
<keyword evidence="2" id="KW-1133">Transmembrane helix</keyword>
<dbReference type="EMBL" id="LN835301">
    <property type="protein sequence ID" value="CRG99191.1"/>
    <property type="molecule type" value="Genomic_DNA"/>
</dbReference>
<reference evidence="4 5" key="1">
    <citation type="submission" date="2015-04" db="EMBL/GenBank/DDBJ databases">
        <authorList>
            <consortium name="Pathogen Informatics"/>
        </authorList>
    </citation>
    <scope>NUCLEOTIDE SEQUENCE [LARGE SCALE GENOMIC DNA]</scope>
    <source>
        <strain evidence="4 5">SGS1</strain>
    </source>
</reference>
<dbReference type="OMA" id="PFNYVIY"/>